<dbReference type="Proteomes" id="UP000001887">
    <property type="component" value="Chromosome"/>
</dbReference>
<proteinExistence type="predicted"/>
<dbReference type="EMBL" id="CP001848">
    <property type="protein sequence ID" value="ADB16534.1"/>
    <property type="molecule type" value="Genomic_DNA"/>
</dbReference>
<evidence type="ECO:0000313" key="1">
    <source>
        <dbReference type="EMBL" id="ADB16534.1"/>
    </source>
</evidence>
<dbReference type="AlphaFoldDB" id="D2QZQ1"/>
<gene>
    <name evidence="1" type="ordered locus">Psta_1860</name>
</gene>
<keyword evidence="2" id="KW-1185">Reference proteome</keyword>
<reference evidence="1 2" key="1">
    <citation type="journal article" date="2009" name="Stand. Genomic Sci.">
        <title>Complete genome sequence of Pirellula staleyi type strain (ATCC 27377).</title>
        <authorList>
            <person name="Clum A."/>
            <person name="Tindall B.J."/>
            <person name="Sikorski J."/>
            <person name="Ivanova N."/>
            <person name="Mavrommatis K."/>
            <person name="Lucas S."/>
            <person name="Glavina del Rio T."/>
            <person name="Nolan M."/>
            <person name="Chen F."/>
            <person name="Tice H."/>
            <person name="Pitluck S."/>
            <person name="Cheng J.F."/>
            <person name="Chertkov O."/>
            <person name="Brettin T."/>
            <person name="Han C."/>
            <person name="Detter J.C."/>
            <person name="Kuske C."/>
            <person name="Bruce D."/>
            <person name="Goodwin L."/>
            <person name="Ovchinikova G."/>
            <person name="Pati A."/>
            <person name="Mikhailova N."/>
            <person name="Chen A."/>
            <person name="Palaniappan K."/>
            <person name="Land M."/>
            <person name="Hauser L."/>
            <person name="Chang Y.J."/>
            <person name="Jeffries C.D."/>
            <person name="Chain P."/>
            <person name="Rohde M."/>
            <person name="Goker M."/>
            <person name="Bristow J."/>
            <person name="Eisen J.A."/>
            <person name="Markowitz V."/>
            <person name="Hugenholtz P."/>
            <person name="Kyrpides N.C."/>
            <person name="Klenk H.P."/>
            <person name="Lapidus A."/>
        </authorList>
    </citation>
    <scope>NUCLEOTIDE SEQUENCE [LARGE SCALE GENOMIC DNA]</scope>
    <source>
        <strain evidence="2">ATCC 27377 / DSM 6068 / ICPB 4128</strain>
    </source>
</reference>
<dbReference type="KEGG" id="psl:Psta_1860"/>
<name>D2QZQ1_PIRSD</name>
<evidence type="ECO:0000313" key="2">
    <source>
        <dbReference type="Proteomes" id="UP000001887"/>
    </source>
</evidence>
<protein>
    <submittedName>
        <fullName evidence="1">Uncharacterized protein</fullName>
    </submittedName>
</protein>
<sequence>MTRWLTVVDCQSGLATEGQGRAGSTPLEAMLRNIPKGSNRAALPTLGLVYFISVQSA</sequence>
<accession>D2QZQ1</accession>
<dbReference type="STRING" id="530564.Psta_1860"/>
<organism evidence="1 2">
    <name type="scientific">Pirellula staleyi (strain ATCC 27377 / DSM 6068 / ICPB 4128)</name>
    <name type="common">Pirella staleyi</name>
    <dbReference type="NCBI Taxonomy" id="530564"/>
    <lineage>
        <taxon>Bacteria</taxon>
        <taxon>Pseudomonadati</taxon>
        <taxon>Planctomycetota</taxon>
        <taxon>Planctomycetia</taxon>
        <taxon>Pirellulales</taxon>
        <taxon>Pirellulaceae</taxon>
        <taxon>Pirellula</taxon>
    </lineage>
</organism>
<dbReference type="HOGENOM" id="CLU_2992751_0_0_0"/>